<feature type="domain" description="Response regulatory" evidence="6">
    <location>
        <begin position="7"/>
        <end position="123"/>
    </location>
</feature>
<evidence type="ECO:0000256" key="5">
    <source>
        <dbReference type="ARBA" id="ARBA00023163"/>
    </source>
</evidence>
<accession>X1U618</accession>
<dbReference type="PANTHER" id="PTHR44591:SF3">
    <property type="entry name" value="RESPONSE REGULATORY DOMAIN-CONTAINING PROTEIN"/>
    <property type="match status" value="1"/>
</dbReference>
<dbReference type="Gene3D" id="3.40.50.2300">
    <property type="match status" value="1"/>
</dbReference>
<comment type="caution">
    <text evidence="7">The sequence shown here is derived from an EMBL/GenBank/DDBJ whole genome shotgun (WGS) entry which is preliminary data.</text>
</comment>
<dbReference type="EMBL" id="BARW01028441">
    <property type="protein sequence ID" value="GAJ12944.1"/>
    <property type="molecule type" value="Genomic_DNA"/>
</dbReference>
<name>X1U618_9ZZZZ</name>
<keyword evidence="3" id="KW-0805">Transcription regulation</keyword>
<dbReference type="AlphaFoldDB" id="X1U618"/>
<evidence type="ECO:0000256" key="2">
    <source>
        <dbReference type="ARBA" id="ARBA00023012"/>
    </source>
</evidence>
<reference evidence="7" key="1">
    <citation type="journal article" date="2014" name="Front. Microbiol.">
        <title>High frequency of phylogenetically diverse reductive dehalogenase-homologous genes in deep subseafloor sedimentary metagenomes.</title>
        <authorList>
            <person name="Kawai M."/>
            <person name="Futagami T."/>
            <person name="Toyoda A."/>
            <person name="Takaki Y."/>
            <person name="Nishi S."/>
            <person name="Hori S."/>
            <person name="Arai W."/>
            <person name="Tsubouchi T."/>
            <person name="Morono Y."/>
            <person name="Uchiyama I."/>
            <person name="Ito T."/>
            <person name="Fujiyama A."/>
            <person name="Inagaki F."/>
            <person name="Takami H."/>
        </authorList>
    </citation>
    <scope>NUCLEOTIDE SEQUENCE</scope>
    <source>
        <strain evidence="7">Expedition CK06-06</strain>
    </source>
</reference>
<sequence>MGLNSNKILIVDDEKAIRLGLSKCVKASGFETLEACDGYEALRLAVEHQPGLIILDVMMHGLSGLEVCRQLKKDPYTKDIKIIMLSARGQLREREEGLEAGADKYVTKPFNYRELIKNINQLLGLKVSEIKAQQCSFHYPNQNDQADHSDVSSLTEI</sequence>
<evidence type="ECO:0000256" key="3">
    <source>
        <dbReference type="ARBA" id="ARBA00023015"/>
    </source>
</evidence>
<dbReference type="PROSITE" id="PS50110">
    <property type="entry name" value="RESPONSE_REGULATORY"/>
    <property type="match status" value="1"/>
</dbReference>
<dbReference type="SUPFAM" id="SSF52172">
    <property type="entry name" value="CheY-like"/>
    <property type="match status" value="1"/>
</dbReference>
<dbReference type="SMART" id="SM00448">
    <property type="entry name" value="REC"/>
    <property type="match status" value="1"/>
</dbReference>
<keyword evidence="5" id="KW-0804">Transcription</keyword>
<dbReference type="GO" id="GO:0000160">
    <property type="term" value="P:phosphorelay signal transduction system"/>
    <property type="evidence" value="ECO:0007669"/>
    <property type="project" value="UniProtKB-KW"/>
</dbReference>
<evidence type="ECO:0000259" key="6">
    <source>
        <dbReference type="PROSITE" id="PS50110"/>
    </source>
</evidence>
<dbReference type="InterPro" id="IPR001789">
    <property type="entry name" value="Sig_transdc_resp-reg_receiver"/>
</dbReference>
<keyword evidence="1" id="KW-0597">Phosphoprotein</keyword>
<evidence type="ECO:0000313" key="7">
    <source>
        <dbReference type="EMBL" id="GAJ12944.1"/>
    </source>
</evidence>
<proteinExistence type="predicted"/>
<keyword evidence="4" id="KW-0238">DNA-binding</keyword>
<gene>
    <name evidence="7" type="ORF">S12H4_45914</name>
</gene>
<dbReference type="InterPro" id="IPR050595">
    <property type="entry name" value="Bact_response_regulator"/>
</dbReference>
<dbReference type="CDD" id="cd17574">
    <property type="entry name" value="REC_OmpR"/>
    <property type="match status" value="1"/>
</dbReference>
<dbReference type="Pfam" id="PF00072">
    <property type="entry name" value="Response_reg"/>
    <property type="match status" value="1"/>
</dbReference>
<dbReference type="GO" id="GO:0003677">
    <property type="term" value="F:DNA binding"/>
    <property type="evidence" value="ECO:0007669"/>
    <property type="project" value="UniProtKB-KW"/>
</dbReference>
<keyword evidence="2" id="KW-0902">Two-component regulatory system</keyword>
<protein>
    <recommendedName>
        <fullName evidence="6">Response regulatory domain-containing protein</fullName>
    </recommendedName>
</protein>
<dbReference type="PANTHER" id="PTHR44591">
    <property type="entry name" value="STRESS RESPONSE REGULATOR PROTEIN 1"/>
    <property type="match status" value="1"/>
</dbReference>
<evidence type="ECO:0000256" key="1">
    <source>
        <dbReference type="ARBA" id="ARBA00022553"/>
    </source>
</evidence>
<organism evidence="7">
    <name type="scientific">marine sediment metagenome</name>
    <dbReference type="NCBI Taxonomy" id="412755"/>
    <lineage>
        <taxon>unclassified sequences</taxon>
        <taxon>metagenomes</taxon>
        <taxon>ecological metagenomes</taxon>
    </lineage>
</organism>
<dbReference type="InterPro" id="IPR011006">
    <property type="entry name" value="CheY-like_superfamily"/>
</dbReference>
<dbReference type="FunFam" id="3.40.50.2300:FF:000001">
    <property type="entry name" value="DNA-binding response regulator PhoB"/>
    <property type="match status" value="1"/>
</dbReference>
<evidence type="ECO:0000256" key="4">
    <source>
        <dbReference type="ARBA" id="ARBA00023125"/>
    </source>
</evidence>